<name>A0A6I6JRL9_9BACT</name>
<dbReference type="Proteomes" id="UP000428260">
    <property type="component" value="Chromosome"/>
</dbReference>
<sequence>MKIEKYLEQNRLKLDAETPNDDFIWKGIKKEIRPQRTILPDRMWKATAIFLLGVLLTYVVVKENQEDSVVIVTLADISQDLGQQEADLKRVVNKKWEEIQPLTMEEKSEFGFLLDELSELDRVYKTYEQDLNKTGGNEQIINALLDYYEKKIRLLNRLSMEIDKQKNYETTIEFKDL</sequence>
<organism evidence="1 2">
    <name type="scientific">Maribellus comscasis</name>
    <dbReference type="NCBI Taxonomy" id="2681766"/>
    <lineage>
        <taxon>Bacteria</taxon>
        <taxon>Pseudomonadati</taxon>
        <taxon>Bacteroidota</taxon>
        <taxon>Bacteroidia</taxon>
        <taxon>Marinilabiliales</taxon>
        <taxon>Prolixibacteraceae</taxon>
        <taxon>Maribellus</taxon>
    </lineage>
</organism>
<evidence type="ECO:0000313" key="2">
    <source>
        <dbReference type="Proteomes" id="UP000428260"/>
    </source>
</evidence>
<protein>
    <submittedName>
        <fullName evidence="1">Uncharacterized protein</fullName>
    </submittedName>
</protein>
<dbReference type="EMBL" id="CP046401">
    <property type="protein sequence ID" value="QGY43710.1"/>
    <property type="molecule type" value="Genomic_DNA"/>
</dbReference>
<dbReference type="KEGG" id="mcos:GM418_08585"/>
<reference evidence="1 2" key="1">
    <citation type="submission" date="2019-11" db="EMBL/GenBank/DDBJ databases">
        <authorList>
            <person name="Zheng R.K."/>
            <person name="Sun C.M."/>
        </authorList>
    </citation>
    <scope>NUCLEOTIDE SEQUENCE [LARGE SCALE GENOMIC DNA]</scope>
    <source>
        <strain evidence="1 2">WC007</strain>
    </source>
</reference>
<gene>
    <name evidence="1" type="ORF">GM418_08585</name>
</gene>
<proteinExistence type="predicted"/>
<evidence type="ECO:0000313" key="1">
    <source>
        <dbReference type="EMBL" id="QGY43710.1"/>
    </source>
</evidence>
<keyword evidence="2" id="KW-1185">Reference proteome</keyword>
<dbReference type="RefSeq" id="WP_158865110.1">
    <property type="nucleotide sequence ID" value="NZ_CP046401.1"/>
</dbReference>
<dbReference type="AlphaFoldDB" id="A0A6I6JRL9"/>
<accession>A0A6I6JRL9</accession>